<organism evidence="1 2">
    <name type="scientific">Streptomyces kebangsaanensis</name>
    <dbReference type="NCBI Taxonomy" id="864058"/>
    <lineage>
        <taxon>Bacteria</taxon>
        <taxon>Bacillati</taxon>
        <taxon>Actinomycetota</taxon>
        <taxon>Actinomycetes</taxon>
        <taxon>Kitasatosporales</taxon>
        <taxon>Streptomycetaceae</taxon>
        <taxon>Streptomyces</taxon>
    </lineage>
</organism>
<dbReference type="InterPro" id="IPR029057">
    <property type="entry name" value="PRTase-like"/>
</dbReference>
<dbReference type="Proteomes" id="UP001601197">
    <property type="component" value="Unassembled WGS sequence"/>
</dbReference>
<sequence length="297" mass="30263">MRGWWQDLTDLVLPAECGGCGRPRTVLCPRCRAALSRDAPRRVRPVPEPPGLPAVYAAAPYADAVRATLLAHKERGALALARPLGTALAGAVRAGLPAGVAGAGTGTRAGTRAGAADAGLPWAVGGAVLLVSVPSARRAVRARGHDPVRRITLAAAGELRRSGTPARALAVLRQRRPVADQSGLNSRQRLDNLAGALQVAAGGAGLLLGGPVVLVDDLMTTGASLAEAARAVKAAVYAARTREGMGERKSGARQQATQKEGNSVYDALEIGGVYGAGGVICAAVVASSPDSFEMNRN</sequence>
<keyword evidence="2" id="KW-1185">Reference proteome</keyword>
<evidence type="ECO:0000313" key="1">
    <source>
        <dbReference type="EMBL" id="MFE9172539.1"/>
    </source>
</evidence>
<dbReference type="EMBL" id="JBIAFJ010000024">
    <property type="protein sequence ID" value="MFE9172539.1"/>
    <property type="molecule type" value="Genomic_DNA"/>
</dbReference>
<dbReference type="PANTHER" id="PTHR47505">
    <property type="entry name" value="DNA UTILIZATION PROTEIN YHGH"/>
    <property type="match status" value="1"/>
</dbReference>
<dbReference type="RefSeq" id="WP_388350161.1">
    <property type="nucleotide sequence ID" value="NZ_JBIAFJ010000024.1"/>
</dbReference>
<proteinExistence type="predicted"/>
<name>A0ABW6KXB8_9ACTN</name>
<evidence type="ECO:0000313" key="2">
    <source>
        <dbReference type="Proteomes" id="UP001601197"/>
    </source>
</evidence>
<protein>
    <submittedName>
        <fullName evidence="1">ComF family protein</fullName>
    </submittedName>
</protein>
<gene>
    <name evidence="1" type="ORF">ACFYNZ_24185</name>
</gene>
<accession>A0ABW6KXB8</accession>
<dbReference type="InterPro" id="IPR051910">
    <property type="entry name" value="ComF/GntX_DNA_util-trans"/>
</dbReference>
<dbReference type="SUPFAM" id="SSF53271">
    <property type="entry name" value="PRTase-like"/>
    <property type="match status" value="1"/>
</dbReference>
<comment type="caution">
    <text evidence="1">The sequence shown here is derived from an EMBL/GenBank/DDBJ whole genome shotgun (WGS) entry which is preliminary data.</text>
</comment>
<dbReference type="Gene3D" id="3.40.50.2020">
    <property type="match status" value="1"/>
</dbReference>
<dbReference type="PANTHER" id="PTHR47505:SF1">
    <property type="entry name" value="DNA UTILIZATION PROTEIN YHGH"/>
    <property type="match status" value="1"/>
</dbReference>
<reference evidence="1 2" key="1">
    <citation type="submission" date="2024-10" db="EMBL/GenBank/DDBJ databases">
        <title>The Natural Products Discovery Center: Release of the First 8490 Sequenced Strains for Exploring Actinobacteria Biosynthetic Diversity.</title>
        <authorList>
            <person name="Kalkreuter E."/>
            <person name="Kautsar S.A."/>
            <person name="Yang D."/>
            <person name="Bader C.D."/>
            <person name="Teijaro C.N."/>
            <person name="Fluegel L."/>
            <person name="Davis C.M."/>
            <person name="Simpson J.R."/>
            <person name="Lauterbach L."/>
            <person name="Steele A.D."/>
            <person name="Gui C."/>
            <person name="Meng S."/>
            <person name="Li G."/>
            <person name="Viehrig K."/>
            <person name="Ye F."/>
            <person name="Su P."/>
            <person name="Kiefer A.F."/>
            <person name="Nichols A."/>
            <person name="Cepeda A.J."/>
            <person name="Yan W."/>
            <person name="Fan B."/>
            <person name="Jiang Y."/>
            <person name="Adhikari A."/>
            <person name="Zheng C.-J."/>
            <person name="Schuster L."/>
            <person name="Cowan T.M."/>
            <person name="Smanski M.J."/>
            <person name="Chevrette M.G."/>
            <person name="De Carvalho L.P.S."/>
            <person name="Shen B."/>
        </authorList>
    </citation>
    <scope>NUCLEOTIDE SEQUENCE [LARGE SCALE GENOMIC DNA]</scope>
    <source>
        <strain evidence="1 2">NPDC007147</strain>
    </source>
</reference>